<name>A7ATS0_BABBO</name>
<protein>
    <submittedName>
        <fullName evidence="2">Uncharacterized protein</fullName>
    </submittedName>
</protein>
<reference evidence="3" key="3">
    <citation type="journal article" date="2021" name="Int. J. Parasitol.">
        <title>Comparative analysis of gene expression between Babesia bovis blood stages and kinetes allowed by improved genome annotation.</title>
        <authorList>
            <person name="Ueti M.W."/>
            <person name="Johnson W.C."/>
            <person name="Kappmeyer L.S."/>
            <person name="Herndon D.R."/>
            <person name="Mousel M.R."/>
            <person name="Reif K.E."/>
            <person name="Taus N.S."/>
            <person name="Ifeonu O.O."/>
            <person name="Silva J.C."/>
            <person name="Suarez C.E."/>
            <person name="Brayton K.A."/>
        </authorList>
    </citation>
    <scope>NUCLEOTIDE SEQUENCE [LARGE SCALE GENOMIC DNA]</scope>
</reference>
<feature type="transmembrane region" description="Helical" evidence="1">
    <location>
        <begin position="436"/>
        <end position="459"/>
    </location>
</feature>
<feature type="transmembrane region" description="Helical" evidence="1">
    <location>
        <begin position="260"/>
        <end position="282"/>
    </location>
</feature>
<dbReference type="Proteomes" id="UP000002173">
    <property type="component" value="Unassembled WGS sequence"/>
</dbReference>
<evidence type="ECO:0000313" key="3">
    <source>
        <dbReference type="Proteomes" id="UP000002173"/>
    </source>
</evidence>
<feature type="transmembrane region" description="Helical" evidence="1">
    <location>
        <begin position="147"/>
        <end position="168"/>
    </location>
</feature>
<gene>
    <name evidence="2" type="ORF">BBOV_II003760</name>
</gene>
<evidence type="ECO:0000256" key="1">
    <source>
        <dbReference type="SAM" id="Phobius"/>
    </source>
</evidence>
<evidence type="ECO:0000313" key="2">
    <source>
        <dbReference type="EMBL" id="EDO06331.1"/>
    </source>
</evidence>
<dbReference type="AlphaFoldDB" id="A7ATS0"/>
<dbReference type="OMA" id="ATYGHIL"/>
<reference evidence="3" key="2">
    <citation type="journal article" date="2020" name="Data Brief">
        <title>Transcriptome dataset of Babesia bovis life stages within vertebrate and invertebrate hosts.</title>
        <authorList>
            <person name="Ueti M.W."/>
            <person name="Johnson W.C."/>
            <person name="Kappmeyer L.S."/>
            <person name="Herndon D.R."/>
            <person name="Mousel M.R."/>
            <person name="Reif K.E."/>
            <person name="Taus N.S."/>
            <person name="Ifeonu O.O."/>
            <person name="Silva J.C."/>
            <person name="Suarez C.E."/>
            <person name="Brayton K.A."/>
        </authorList>
    </citation>
    <scope>NUCLEOTIDE SEQUENCE [LARGE SCALE GENOMIC DNA]</scope>
</reference>
<keyword evidence="1" id="KW-0812">Transmembrane</keyword>
<feature type="transmembrane region" description="Helical" evidence="1">
    <location>
        <begin position="294"/>
        <end position="313"/>
    </location>
</feature>
<feature type="transmembrane region" description="Helical" evidence="1">
    <location>
        <begin position="70"/>
        <end position="90"/>
    </location>
</feature>
<dbReference type="GeneID" id="5478128"/>
<dbReference type="VEuPathDB" id="PiroplasmaDB:BBOV_II003760"/>
<feature type="transmembrane region" description="Helical" evidence="1">
    <location>
        <begin position="362"/>
        <end position="381"/>
    </location>
</feature>
<dbReference type="STRING" id="5865.A7ATS0"/>
<feature type="transmembrane region" description="Helical" evidence="1">
    <location>
        <begin position="110"/>
        <end position="135"/>
    </location>
</feature>
<dbReference type="InParanoid" id="A7ATS0"/>
<keyword evidence="1" id="KW-0472">Membrane</keyword>
<keyword evidence="3" id="KW-1185">Reference proteome</keyword>
<dbReference type="KEGG" id="bbo:BBOV_II003760"/>
<sequence length="520" mass="58152">MGAPFEFADSIFKGLGGEWHTKFKPLFAGDGMFERITVFLLGLTLLQPVMLTLAGSAFACRRFGLPPETIGIFLGVTYILQTFCNFLGWVTTTLISKYIINGDEYRKYGIYIQGSYSMVLLFAHCMLLIRLLIVFSTGIGDKRITTYYWTLVSTGFCFGAVNGTIRTMSPMNNTFFNIGFSVTGTCVTCLHLTVKKLLPKGRELSYWTLYCHILFAIILSLVSGIMWTIVVIFDRLGPPKPEYSSDASGYPDQSEALTTAAPFFIMLWGCWGFVFFFYPGISPFSILRFCDCQALMYICMCIETCIGLSMYALKTYGQIGDKWTAGKLGPIDINTQLGVQLDTNVLKSNSLFSSHVWTSPNFLLWCCFYAGYITIATIFILTMHYPDGVIGKIFFQRKFFIYPMTMFLVFTGNISMNLCWNAVWGNMVGEKGSNNASRGLVMTILGLGELLILLSSRILSEGYLRSFRAGKAAVESGLPYPTDRMGFVSSFFYWVQRGVVGGSKVFVGVFTTDVRTKVMV</sequence>
<feature type="transmembrane region" description="Helical" evidence="1">
    <location>
        <begin position="174"/>
        <end position="194"/>
    </location>
</feature>
<accession>A7ATS0</accession>
<dbReference type="RefSeq" id="XP_001609899.1">
    <property type="nucleotide sequence ID" value="XM_001609849.1"/>
</dbReference>
<proteinExistence type="predicted"/>
<dbReference type="EMBL" id="AAXT01000003">
    <property type="protein sequence ID" value="EDO06331.1"/>
    <property type="molecule type" value="Genomic_DNA"/>
</dbReference>
<feature type="transmembrane region" description="Helical" evidence="1">
    <location>
        <begin position="36"/>
        <end position="58"/>
    </location>
</feature>
<organism evidence="2 3">
    <name type="scientific">Babesia bovis</name>
    <dbReference type="NCBI Taxonomy" id="5865"/>
    <lineage>
        <taxon>Eukaryota</taxon>
        <taxon>Sar</taxon>
        <taxon>Alveolata</taxon>
        <taxon>Apicomplexa</taxon>
        <taxon>Aconoidasida</taxon>
        <taxon>Piroplasmida</taxon>
        <taxon>Babesiidae</taxon>
        <taxon>Babesia</taxon>
    </lineage>
</organism>
<comment type="caution">
    <text evidence="2">The sequence shown here is derived from an EMBL/GenBank/DDBJ whole genome shotgun (WGS) entry which is preliminary data.</text>
</comment>
<feature type="transmembrane region" description="Helical" evidence="1">
    <location>
        <begin position="206"/>
        <end position="233"/>
    </location>
</feature>
<reference evidence="2 3" key="1">
    <citation type="journal article" date="2007" name="PLoS Pathog.">
        <title>Genome sequence of Babesia bovis and comparative analysis of apicomplexan hemoprotozoa.</title>
        <authorList>
            <person name="Brayton K.A."/>
            <person name="Lau A.O.T."/>
            <person name="Herndon D.R."/>
            <person name="Hannick L."/>
            <person name="Kappmeyer L.S."/>
            <person name="Berens S.J."/>
            <person name="Bidwell S.L."/>
            <person name="Brown W.C."/>
            <person name="Crabtree J."/>
            <person name="Fadrosh D."/>
            <person name="Feldblum T."/>
            <person name="Forberger H.A."/>
            <person name="Haas B.J."/>
            <person name="Howell J.M."/>
            <person name="Khouri H."/>
            <person name="Koo H."/>
            <person name="Mann D.J."/>
            <person name="Norimine J."/>
            <person name="Paulsen I.T."/>
            <person name="Radune D."/>
            <person name="Ren Q."/>
            <person name="Smith R.K. Jr."/>
            <person name="Suarez C.E."/>
            <person name="White O."/>
            <person name="Wortman J.R."/>
            <person name="Knowles D.P. Jr."/>
            <person name="McElwain T.F."/>
            <person name="Nene V.M."/>
        </authorList>
    </citation>
    <scope>NUCLEOTIDE SEQUENCE [LARGE SCALE GENOMIC DNA]</scope>
    <source>
        <strain evidence="2">T2Bo</strain>
    </source>
</reference>
<feature type="transmembrane region" description="Helical" evidence="1">
    <location>
        <begin position="401"/>
        <end position="424"/>
    </location>
</feature>
<keyword evidence="1" id="KW-1133">Transmembrane helix</keyword>